<feature type="region of interest" description="Disordered" evidence="1">
    <location>
        <begin position="309"/>
        <end position="330"/>
    </location>
</feature>
<evidence type="ECO:0000313" key="3">
    <source>
        <dbReference type="EMBL" id="KAK6506211.1"/>
    </source>
</evidence>
<gene>
    <name evidence="3" type="ORF">TWF506_011130</name>
</gene>
<comment type="caution">
    <text evidence="3">The sequence shown here is derived from an EMBL/GenBank/DDBJ whole genome shotgun (WGS) entry which is preliminary data.</text>
</comment>
<dbReference type="Pfam" id="PF07145">
    <property type="entry name" value="PAM2"/>
    <property type="match status" value="1"/>
</dbReference>
<feature type="transmembrane region" description="Helical" evidence="2">
    <location>
        <begin position="12"/>
        <end position="36"/>
    </location>
</feature>
<evidence type="ECO:0000256" key="2">
    <source>
        <dbReference type="SAM" id="Phobius"/>
    </source>
</evidence>
<dbReference type="Proteomes" id="UP001307849">
    <property type="component" value="Unassembled WGS sequence"/>
</dbReference>
<sequence length="823" mass="93228">MIILGLILDYIIVPIAGDIVLAILLCTAVYIANAFYSKAHGSQMRLPGTLLLESEELLQPTVSSPSATDSGVVFYKGDDCIRMISSVGWFAASDQLNPNAPEFYPRNLQQNDEEPEEFGPWATEADRDVSSDGVSDDINAYAEIHRSRVEGQTNPAIADAIKNGIQNVLNRRAARGTNKPAPPPQVSATGRRLPQFQLHAADLRHLPTHLDPRFRDVKDYASNWQPHGRPPSDVSPSKFFKPIPEGPVDAWVGDQLHKQPMEFYVDPDCRASTPGTVADGIIDTYSTIRPEQSEQGFEDEDEEVCTWPALSPDRNNESGQDFPYNNEPEQMPVVPVPLGEYIELKEIAEKAKKEAATFKERIEAEFKRLREEMARTFEEPSSHNGQLSDQEPEQRNRPTQTRPRDLPIILSPSLGPQIPSNLLGKSILRRDEKIPTTDTTKPKTRQEKKIDLLRRVLERDAATTGALRDLGIDALAYGAETGNWSYLSPYQGKVLFSTMLQVAADERQASIEFAEQVGRATAKVIKYNKQPDEKVTAEKEFFQNIFESRFNDFWDEIHPNLTFDKDPLALHGHRQYPRFYPATGQMPPQPPHGHVKPEFPGIRDELEMILRKMRRFSRQYFSGTGVDELSPQLYQCLLVMCGGSRDVLNALLQRKDTKHLLVSGFIKRILFSICLGSGWIWQGYDDNLSGLFSLEHTLFTDPAYKYQRTVALTWRAHRFTQLTYQPWWDRMLDTRIKMVADELFKLLGPMQGEDRSKNGFRPVDLFVDLLEMVEGFTKLSAKMYQVEALWSFHFPGNGELFNGARMVWDDASLNHVVAIVGSE</sequence>
<dbReference type="EMBL" id="JAVHJM010000009">
    <property type="protein sequence ID" value="KAK6506211.1"/>
    <property type="molecule type" value="Genomic_DNA"/>
</dbReference>
<keyword evidence="2" id="KW-0812">Transmembrane</keyword>
<accession>A0AAN8NA39</accession>
<reference evidence="3 4" key="1">
    <citation type="submission" date="2019-10" db="EMBL/GenBank/DDBJ databases">
        <authorList>
            <person name="Palmer J.M."/>
        </authorList>
    </citation>
    <scope>NUCLEOTIDE SEQUENCE [LARGE SCALE GENOMIC DNA]</scope>
    <source>
        <strain evidence="3 4">TWF506</strain>
    </source>
</reference>
<name>A0AAN8NA39_9PEZI</name>
<keyword evidence="2" id="KW-1133">Transmembrane helix</keyword>
<keyword evidence="2" id="KW-0472">Membrane</keyword>
<evidence type="ECO:0000313" key="4">
    <source>
        <dbReference type="Proteomes" id="UP001307849"/>
    </source>
</evidence>
<evidence type="ECO:0000256" key="1">
    <source>
        <dbReference type="SAM" id="MobiDB-lite"/>
    </source>
</evidence>
<keyword evidence="4" id="KW-1185">Reference proteome</keyword>
<organism evidence="3 4">
    <name type="scientific">Arthrobotrys conoides</name>
    <dbReference type="NCBI Taxonomy" id="74498"/>
    <lineage>
        <taxon>Eukaryota</taxon>
        <taxon>Fungi</taxon>
        <taxon>Dikarya</taxon>
        <taxon>Ascomycota</taxon>
        <taxon>Pezizomycotina</taxon>
        <taxon>Orbiliomycetes</taxon>
        <taxon>Orbiliales</taxon>
        <taxon>Orbiliaceae</taxon>
        <taxon>Arthrobotrys</taxon>
    </lineage>
</organism>
<dbReference type="AlphaFoldDB" id="A0AAN8NA39"/>
<protein>
    <submittedName>
        <fullName evidence="3">Uncharacterized protein</fullName>
    </submittedName>
</protein>
<proteinExistence type="predicted"/>
<feature type="region of interest" description="Disordered" evidence="1">
    <location>
        <begin position="376"/>
        <end position="413"/>
    </location>
</feature>
<dbReference type="InterPro" id="IPR009818">
    <property type="entry name" value="PAM2_motif"/>
</dbReference>